<dbReference type="GO" id="GO:0005507">
    <property type="term" value="F:copper ion binding"/>
    <property type="evidence" value="ECO:0007669"/>
    <property type="project" value="InterPro"/>
</dbReference>
<evidence type="ECO:0000256" key="11">
    <source>
        <dbReference type="ARBA" id="ARBA00022967"/>
    </source>
</evidence>
<feature type="transmembrane region" description="Helical" evidence="16">
    <location>
        <begin position="154"/>
        <end position="172"/>
    </location>
</feature>
<comment type="caution">
    <text evidence="18">The sequence shown here is derived from an EMBL/GenBank/DDBJ whole genome shotgun (WGS) entry which is preliminary data.</text>
</comment>
<evidence type="ECO:0000256" key="10">
    <source>
        <dbReference type="ARBA" id="ARBA00022842"/>
    </source>
</evidence>
<keyword evidence="7" id="KW-0547">Nucleotide-binding</keyword>
<dbReference type="PROSITE" id="PS50846">
    <property type="entry name" value="HMA_2"/>
    <property type="match status" value="2"/>
</dbReference>
<dbReference type="CDD" id="cd00371">
    <property type="entry name" value="HMA"/>
    <property type="match status" value="2"/>
</dbReference>
<feature type="transmembrane region" description="Helical" evidence="16">
    <location>
        <begin position="393"/>
        <end position="411"/>
    </location>
</feature>
<evidence type="ECO:0000259" key="17">
    <source>
        <dbReference type="PROSITE" id="PS50846"/>
    </source>
</evidence>
<keyword evidence="6" id="KW-0677">Repeat</keyword>
<dbReference type="CDD" id="cd02094">
    <property type="entry name" value="P-type_ATPase_Cu-like"/>
    <property type="match status" value="1"/>
</dbReference>
<dbReference type="SUPFAM" id="SSF81653">
    <property type="entry name" value="Calcium ATPase, transduction domain A"/>
    <property type="match status" value="1"/>
</dbReference>
<dbReference type="PANTHER" id="PTHR43520:SF8">
    <property type="entry name" value="P-TYPE CU(+) TRANSPORTER"/>
    <property type="match status" value="1"/>
</dbReference>
<evidence type="ECO:0000256" key="8">
    <source>
        <dbReference type="ARBA" id="ARBA00022796"/>
    </source>
</evidence>
<dbReference type="PROSITE" id="PS00154">
    <property type="entry name" value="ATPASE_E1_E2"/>
    <property type="match status" value="1"/>
</dbReference>
<keyword evidence="8" id="KW-0187">Copper transport</keyword>
<dbReference type="NCBIfam" id="TIGR01511">
    <property type="entry name" value="ATPase-IB1_Cu"/>
    <property type="match status" value="1"/>
</dbReference>
<dbReference type="Gene3D" id="3.40.1110.10">
    <property type="entry name" value="Calcium-transporting ATPase, cytoplasmic domain N"/>
    <property type="match status" value="1"/>
</dbReference>
<dbReference type="InterPro" id="IPR044492">
    <property type="entry name" value="P_typ_ATPase_HD_dom"/>
</dbReference>
<evidence type="ECO:0000256" key="2">
    <source>
        <dbReference type="ARBA" id="ARBA00006024"/>
    </source>
</evidence>
<keyword evidence="14" id="KW-0406">Ion transport</keyword>
<sequence>MRKKASIRIEGMHCATCALNIEKSLAALKGVHKAEVSFGSGTAIVEYDPSLANARSIKGAIEEAGYKPVAERIAFYVEDMRCASCIRALEEGLLEKDGVVAVNANLATKLVIVEYLPSVASASELRDAIKGLGYTPMIREGGTATKGSRFRPRFLFSLVATIPIFVISMFLMDLPYRSIILFLLGTAVLVVGGSPFYIGSYKSLRRGVPDMNVLVALGATAAYLYSVYNTFFAAGDLYYDAAAMLITFVLLGRYLEDAAKSRASMSIRKLMELQPKYASVVKGGEERKVPVDELAPGDEVVVRPGEAIPADGTIISGSAAVDESMVTGESVPVDKAEGGSVIGGTINKTGLIRVRVERVGRDSFLAQIISFVEEAQARKAPIQRFADYVASRFVPAVVSIALITFIAWMLLGKGIGFSMLMAVSVLVIACPCALGLATPAAIMVGIGKGAEMGILIKGGEVLEAVRKLDTVVFDKTGTLTAGKPSVVEVVDLAGVGEEEILRVAATLEGGSEHPLAAAVMERAAGLPRYRLEEFEAFPGEGIRGKVDGKEAAIGNRKIMGRLGIAMDGAEGVAARIESEGKTVSILALGGKVVGMIAMIDRPKPDAKEAVEGLKKEGLEVYMITGDNERVAKAICREIGIEKYFAEVSPGEKAQRISMLQSEGRVVAFVGDGINDAPALTQADVGIAIGSGTEIAKEAGGIILTRDDLLGVVSSIRLGRKTMSKIRQNMFWALAYNSAGIPIAAGILYPYLTLRPEIAALAMSLSSVSVVSNSLLLKRHKE</sequence>
<dbReference type="InterPro" id="IPR017969">
    <property type="entry name" value="Heavy-metal-associated_CS"/>
</dbReference>
<keyword evidence="10" id="KW-0460">Magnesium</keyword>
<dbReference type="InterPro" id="IPR023298">
    <property type="entry name" value="ATPase_P-typ_TM_dom_sf"/>
</dbReference>
<evidence type="ECO:0000313" key="19">
    <source>
        <dbReference type="Proteomes" id="UP000288215"/>
    </source>
</evidence>
<dbReference type="InterPro" id="IPR023299">
    <property type="entry name" value="ATPase_P-typ_cyto_dom_N"/>
</dbReference>
<dbReference type="SUPFAM" id="SSF56784">
    <property type="entry name" value="HAD-like"/>
    <property type="match status" value="1"/>
</dbReference>
<dbReference type="SFLD" id="SFLDF00027">
    <property type="entry name" value="p-type_atpase"/>
    <property type="match status" value="1"/>
</dbReference>
<dbReference type="GO" id="GO:0005524">
    <property type="term" value="F:ATP binding"/>
    <property type="evidence" value="ECO:0007669"/>
    <property type="project" value="UniProtKB-KW"/>
</dbReference>
<dbReference type="Pfam" id="PF00122">
    <property type="entry name" value="E1-E2_ATPase"/>
    <property type="match status" value="1"/>
</dbReference>
<keyword evidence="12 16" id="KW-1133">Transmembrane helix</keyword>
<keyword evidence="9" id="KW-0067">ATP-binding</keyword>
<dbReference type="InterPro" id="IPR023214">
    <property type="entry name" value="HAD_sf"/>
</dbReference>
<gene>
    <name evidence="18" type="ORF">Metus_0389</name>
</gene>
<keyword evidence="5" id="KW-0479">Metal-binding</keyword>
<dbReference type="GO" id="GO:0043682">
    <property type="term" value="F:P-type divalent copper transporter activity"/>
    <property type="evidence" value="ECO:0007669"/>
    <property type="project" value="TreeGrafter"/>
</dbReference>
<evidence type="ECO:0000256" key="5">
    <source>
        <dbReference type="ARBA" id="ARBA00022723"/>
    </source>
</evidence>
<feature type="transmembrane region" description="Helical" evidence="16">
    <location>
        <begin position="757"/>
        <end position="776"/>
    </location>
</feature>
<keyword evidence="15 16" id="KW-0472">Membrane</keyword>
<keyword evidence="13" id="KW-0186">Copper</keyword>
<dbReference type="FunFam" id="3.30.70.100:FF:000005">
    <property type="entry name" value="Copper-exporting P-type ATPase A"/>
    <property type="match status" value="1"/>
</dbReference>
<dbReference type="PRINTS" id="PR00941">
    <property type="entry name" value="CDATPASE"/>
</dbReference>
<dbReference type="Gene3D" id="3.30.70.100">
    <property type="match status" value="2"/>
</dbReference>
<evidence type="ECO:0000256" key="7">
    <source>
        <dbReference type="ARBA" id="ARBA00022741"/>
    </source>
</evidence>
<dbReference type="InterPro" id="IPR018303">
    <property type="entry name" value="ATPase_P-typ_P_site"/>
</dbReference>
<organism evidence="18 19">
    <name type="scientific">Methanosuratincola subterraneus</name>
    <dbReference type="NCBI Taxonomy" id="2593994"/>
    <lineage>
        <taxon>Archaea</taxon>
        <taxon>Thermoproteota</taxon>
        <taxon>Methanosuratincolia</taxon>
        <taxon>Candidatus Methanomethylicales</taxon>
        <taxon>Candidatus Methanomethylicaceae</taxon>
        <taxon>Candidatus Methanosuratincola (ex Vanwonterghem et al. 2016)</taxon>
    </lineage>
</organism>
<evidence type="ECO:0000256" key="12">
    <source>
        <dbReference type="ARBA" id="ARBA00022989"/>
    </source>
</evidence>
<keyword evidence="3" id="KW-0813">Transport</keyword>
<dbReference type="Proteomes" id="UP000288215">
    <property type="component" value="Unassembled WGS sequence"/>
</dbReference>
<evidence type="ECO:0000256" key="4">
    <source>
        <dbReference type="ARBA" id="ARBA00022692"/>
    </source>
</evidence>
<feature type="transmembrane region" description="Helical" evidence="16">
    <location>
        <begin position="237"/>
        <end position="255"/>
    </location>
</feature>
<feature type="domain" description="HMA" evidence="17">
    <location>
        <begin position="71"/>
        <end position="137"/>
    </location>
</feature>
<evidence type="ECO:0000313" key="18">
    <source>
        <dbReference type="EMBL" id="RWX73610.1"/>
    </source>
</evidence>
<dbReference type="InterPro" id="IPR036412">
    <property type="entry name" value="HAD-like_sf"/>
</dbReference>
<dbReference type="FunFam" id="2.70.150.10:FF:000002">
    <property type="entry name" value="Copper-transporting ATPase 1, putative"/>
    <property type="match status" value="1"/>
</dbReference>
<dbReference type="SUPFAM" id="SSF81665">
    <property type="entry name" value="Calcium ATPase, transmembrane domain M"/>
    <property type="match status" value="1"/>
</dbReference>
<keyword evidence="4 16" id="KW-0812">Transmembrane</keyword>
<dbReference type="AlphaFoldDB" id="A0A3S3S0A7"/>
<dbReference type="InterPro" id="IPR008250">
    <property type="entry name" value="ATPase_P-typ_transduc_dom_A_sf"/>
</dbReference>
<dbReference type="InterPro" id="IPR036163">
    <property type="entry name" value="HMA_dom_sf"/>
</dbReference>
<dbReference type="EMBL" id="RXGA01000002">
    <property type="protein sequence ID" value="RWX73610.1"/>
    <property type="molecule type" value="Genomic_DNA"/>
</dbReference>
<dbReference type="GO" id="GO:0016887">
    <property type="term" value="F:ATP hydrolysis activity"/>
    <property type="evidence" value="ECO:0007669"/>
    <property type="project" value="InterPro"/>
</dbReference>
<dbReference type="SFLD" id="SFLDS00003">
    <property type="entry name" value="Haloacid_Dehalogenase"/>
    <property type="match status" value="1"/>
</dbReference>
<dbReference type="InterPro" id="IPR027256">
    <property type="entry name" value="P-typ_ATPase_IB"/>
</dbReference>
<evidence type="ECO:0000256" key="14">
    <source>
        <dbReference type="ARBA" id="ARBA00023065"/>
    </source>
</evidence>
<comment type="subcellular location">
    <subcellularLocation>
        <location evidence="1">Endomembrane system</location>
        <topology evidence="1">Multi-pass membrane protein</topology>
    </subcellularLocation>
</comment>
<dbReference type="SFLD" id="SFLDG00002">
    <property type="entry name" value="C1.7:_P-type_atpase_like"/>
    <property type="match status" value="1"/>
</dbReference>
<feature type="domain" description="HMA" evidence="17">
    <location>
        <begin position="3"/>
        <end position="69"/>
    </location>
</feature>
<dbReference type="GO" id="GO:0055070">
    <property type="term" value="P:copper ion homeostasis"/>
    <property type="evidence" value="ECO:0007669"/>
    <property type="project" value="TreeGrafter"/>
</dbReference>
<dbReference type="PROSITE" id="PS01047">
    <property type="entry name" value="HMA_1"/>
    <property type="match status" value="2"/>
</dbReference>
<dbReference type="SUPFAM" id="SSF55008">
    <property type="entry name" value="HMA, heavy metal-associated domain"/>
    <property type="match status" value="2"/>
</dbReference>
<keyword evidence="11" id="KW-1278">Translocase</keyword>
<dbReference type="NCBIfam" id="TIGR01494">
    <property type="entry name" value="ATPase_P-type"/>
    <property type="match status" value="1"/>
</dbReference>
<dbReference type="InterPro" id="IPR006122">
    <property type="entry name" value="HMA_Cu_ion-bd"/>
</dbReference>
<evidence type="ECO:0000256" key="1">
    <source>
        <dbReference type="ARBA" id="ARBA00004127"/>
    </source>
</evidence>
<dbReference type="GO" id="GO:0012505">
    <property type="term" value="C:endomembrane system"/>
    <property type="evidence" value="ECO:0007669"/>
    <property type="project" value="UniProtKB-SubCell"/>
</dbReference>
<dbReference type="Gene3D" id="3.40.50.1000">
    <property type="entry name" value="HAD superfamily/HAD-like"/>
    <property type="match status" value="1"/>
</dbReference>
<feature type="transmembrane region" description="Helical" evidence="16">
    <location>
        <begin position="729"/>
        <end position="751"/>
    </location>
</feature>
<dbReference type="NCBIfam" id="TIGR00003">
    <property type="entry name" value="copper ion binding protein"/>
    <property type="match status" value="2"/>
</dbReference>
<dbReference type="InterPro" id="IPR001757">
    <property type="entry name" value="P_typ_ATPase"/>
</dbReference>
<proteinExistence type="inferred from homology"/>
<feature type="transmembrane region" description="Helical" evidence="16">
    <location>
        <begin position="178"/>
        <end position="199"/>
    </location>
</feature>
<evidence type="ECO:0000256" key="16">
    <source>
        <dbReference type="SAM" id="Phobius"/>
    </source>
</evidence>
<dbReference type="Pfam" id="PF00702">
    <property type="entry name" value="Hydrolase"/>
    <property type="match status" value="1"/>
</dbReference>
<comment type="similarity">
    <text evidence="2">Belongs to the cation transport ATPase (P-type) (TC 3.A.3) family. Type IB subfamily.</text>
</comment>
<name>A0A3S3S0A7_METS7</name>
<feature type="transmembrane region" description="Helical" evidence="16">
    <location>
        <begin position="417"/>
        <end position="447"/>
    </location>
</feature>
<evidence type="ECO:0000256" key="3">
    <source>
        <dbReference type="ARBA" id="ARBA00022448"/>
    </source>
</evidence>
<dbReference type="InterPro" id="IPR059000">
    <property type="entry name" value="ATPase_P-type_domA"/>
</dbReference>
<dbReference type="Pfam" id="PF00403">
    <property type="entry name" value="HMA"/>
    <property type="match status" value="2"/>
</dbReference>
<dbReference type="GO" id="GO:0016020">
    <property type="term" value="C:membrane"/>
    <property type="evidence" value="ECO:0007669"/>
    <property type="project" value="InterPro"/>
</dbReference>
<dbReference type="PANTHER" id="PTHR43520">
    <property type="entry name" value="ATP7, ISOFORM B"/>
    <property type="match status" value="1"/>
</dbReference>
<evidence type="ECO:0000256" key="6">
    <source>
        <dbReference type="ARBA" id="ARBA00022737"/>
    </source>
</evidence>
<dbReference type="InterPro" id="IPR006121">
    <property type="entry name" value="HMA_dom"/>
</dbReference>
<dbReference type="PRINTS" id="PR00119">
    <property type="entry name" value="CATATPASE"/>
</dbReference>
<dbReference type="NCBIfam" id="TIGR01525">
    <property type="entry name" value="ATPase-IB_hvy"/>
    <property type="match status" value="1"/>
</dbReference>
<evidence type="ECO:0000256" key="9">
    <source>
        <dbReference type="ARBA" id="ARBA00022840"/>
    </source>
</evidence>
<accession>A0A3S3S0A7</accession>
<protein>
    <submittedName>
        <fullName evidence="18">Lead, cadmium, zinc and mercury transporting ATPase</fullName>
    </submittedName>
</protein>
<feature type="transmembrane region" description="Helical" evidence="16">
    <location>
        <begin position="211"/>
        <end position="231"/>
    </location>
</feature>
<reference evidence="18 19" key="1">
    <citation type="submission" date="2018-12" db="EMBL/GenBank/DDBJ databases">
        <title>The complete genome of the methanogenic archaea of the candidate phylum Verstraetearchaeota, obtained from the metagenome of underground thermal water.</title>
        <authorList>
            <person name="Kadnikov V.V."/>
            <person name="Mardanov A.V."/>
            <person name="Beletsky A.V."/>
            <person name="Karnachuk O.V."/>
            <person name="Ravin N.V."/>
        </authorList>
    </citation>
    <scope>NUCLEOTIDE SEQUENCE [LARGE SCALE GENOMIC DNA]</scope>
    <source>
        <strain evidence="18">Ch88</strain>
    </source>
</reference>
<evidence type="ECO:0000256" key="15">
    <source>
        <dbReference type="ARBA" id="ARBA00023136"/>
    </source>
</evidence>
<dbReference type="Gene3D" id="2.70.150.10">
    <property type="entry name" value="Calcium-transporting ATPase, cytoplasmic transduction domain A"/>
    <property type="match status" value="1"/>
</dbReference>
<evidence type="ECO:0000256" key="13">
    <source>
        <dbReference type="ARBA" id="ARBA00023008"/>
    </source>
</evidence>